<dbReference type="Proteomes" id="UP000230108">
    <property type="component" value="Unassembled WGS sequence"/>
</dbReference>
<dbReference type="AlphaFoldDB" id="A0A2M7QC54"/>
<name>A0A2M7QC54_9BACT</name>
<accession>A0A2M7QC54</accession>
<evidence type="ECO:0000256" key="2">
    <source>
        <dbReference type="ARBA" id="ARBA00022448"/>
    </source>
</evidence>
<feature type="non-terminal residue" evidence="6">
    <location>
        <position position="148"/>
    </location>
</feature>
<organism evidence="6 7">
    <name type="scientific">Candidatus Roizmanbacteria bacterium CG_4_10_14_0_8_um_filter_39_9</name>
    <dbReference type="NCBI Taxonomy" id="1974829"/>
    <lineage>
        <taxon>Bacteria</taxon>
        <taxon>Candidatus Roizmaniibacteriota</taxon>
    </lineage>
</organism>
<evidence type="ECO:0008006" key="8">
    <source>
        <dbReference type="Google" id="ProtNLM"/>
    </source>
</evidence>
<proteinExistence type="predicted"/>
<keyword evidence="2" id="KW-0813">Transport</keyword>
<keyword evidence="3" id="KW-0812">Transmembrane</keyword>
<evidence type="ECO:0000256" key="1">
    <source>
        <dbReference type="ARBA" id="ARBA00004141"/>
    </source>
</evidence>
<comment type="subcellular location">
    <subcellularLocation>
        <location evidence="1">Membrane</location>
        <topology evidence="1">Multi-pass membrane protein</topology>
    </subcellularLocation>
</comment>
<evidence type="ECO:0000256" key="4">
    <source>
        <dbReference type="ARBA" id="ARBA00022989"/>
    </source>
</evidence>
<dbReference type="PANTHER" id="PTHR11706:SF33">
    <property type="entry name" value="NATURAL RESISTANCE-ASSOCIATED MACROPHAGE PROTEIN 2"/>
    <property type="match status" value="1"/>
</dbReference>
<dbReference type="GO" id="GO:0005886">
    <property type="term" value="C:plasma membrane"/>
    <property type="evidence" value="ECO:0007669"/>
    <property type="project" value="TreeGrafter"/>
</dbReference>
<protein>
    <recommendedName>
        <fullName evidence="8">Divalent metal cation transporter</fullName>
    </recommendedName>
</protein>
<evidence type="ECO:0000313" key="7">
    <source>
        <dbReference type="Proteomes" id="UP000230108"/>
    </source>
</evidence>
<keyword evidence="4" id="KW-1133">Transmembrane helix</keyword>
<evidence type="ECO:0000256" key="5">
    <source>
        <dbReference type="ARBA" id="ARBA00023136"/>
    </source>
</evidence>
<dbReference type="GO" id="GO:0034755">
    <property type="term" value="P:iron ion transmembrane transport"/>
    <property type="evidence" value="ECO:0007669"/>
    <property type="project" value="TreeGrafter"/>
</dbReference>
<reference evidence="7" key="1">
    <citation type="submission" date="2017-09" db="EMBL/GenBank/DDBJ databases">
        <title>Depth-based differentiation of microbial function through sediment-hosted aquifers and enrichment of novel symbionts in the deep terrestrial subsurface.</title>
        <authorList>
            <person name="Probst A.J."/>
            <person name="Ladd B."/>
            <person name="Jarett J.K."/>
            <person name="Geller-Mcgrath D.E."/>
            <person name="Sieber C.M.K."/>
            <person name="Emerson J.B."/>
            <person name="Anantharaman K."/>
            <person name="Thomas B.C."/>
            <person name="Malmstrom R."/>
            <person name="Stieglmeier M."/>
            <person name="Klingl A."/>
            <person name="Woyke T."/>
            <person name="Ryan C.M."/>
            <person name="Banfield J.F."/>
        </authorList>
    </citation>
    <scope>NUCLEOTIDE SEQUENCE [LARGE SCALE GENOMIC DNA]</scope>
</reference>
<dbReference type="InterPro" id="IPR001046">
    <property type="entry name" value="NRAMP_fam"/>
</dbReference>
<keyword evidence="5" id="KW-0472">Membrane</keyword>
<dbReference type="PANTHER" id="PTHR11706">
    <property type="entry name" value="SOLUTE CARRIER PROTEIN FAMILY 11 MEMBER"/>
    <property type="match status" value="1"/>
</dbReference>
<gene>
    <name evidence="6" type="ORF">COY90_03935</name>
</gene>
<dbReference type="GO" id="GO:0005384">
    <property type="term" value="F:manganese ion transmembrane transporter activity"/>
    <property type="evidence" value="ECO:0007669"/>
    <property type="project" value="TreeGrafter"/>
</dbReference>
<comment type="caution">
    <text evidence="6">The sequence shown here is derived from an EMBL/GenBank/DDBJ whole genome shotgun (WGS) entry which is preliminary data.</text>
</comment>
<sequence>MPEELIEKVAEAPAIAVEKTIDTSKQLAKDIVNQESVKKVRAYWKLLGPGLTTGASDDDPSGIATYSQTGAQFGSQLLWLAPFTFPLMSVVQEMCARIGLVTGRGLAANIRLNYPRWVLYICTSLLFGANVLNIGADIGAMAKATQLL</sequence>
<dbReference type="Pfam" id="PF01566">
    <property type="entry name" value="Nramp"/>
    <property type="match status" value="1"/>
</dbReference>
<dbReference type="GO" id="GO:0015086">
    <property type="term" value="F:cadmium ion transmembrane transporter activity"/>
    <property type="evidence" value="ECO:0007669"/>
    <property type="project" value="TreeGrafter"/>
</dbReference>
<evidence type="ECO:0000313" key="6">
    <source>
        <dbReference type="EMBL" id="PIY68815.1"/>
    </source>
</evidence>
<evidence type="ECO:0000256" key="3">
    <source>
        <dbReference type="ARBA" id="ARBA00022692"/>
    </source>
</evidence>
<dbReference type="EMBL" id="PFLF01000084">
    <property type="protein sequence ID" value="PIY68815.1"/>
    <property type="molecule type" value="Genomic_DNA"/>
</dbReference>